<comment type="caution">
    <text evidence="3">The sequence shown here is derived from an EMBL/GenBank/DDBJ whole genome shotgun (WGS) entry which is preliminary data.</text>
</comment>
<dbReference type="PANTHER" id="PTHR36509:SF2">
    <property type="entry name" value="BLL3101 PROTEIN"/>
    <property type="match status" value="1"/>
</dbReference>
<evidence type="ECO:0000313" key="3">
    <source>
        <dbReference type="EMBL" id="RLQ21041.1"/>
    </source>
</evidence>
<sequence length="409" mass="45494">MHKQMHNETHRVSADQNTYAPVNRFFRFPNLVEPETSGNFRAPNNDTLYYTAWFDISEQPLIIHTPDTAGRYFTIAVTNLYAEVSHIGRRTTGTEEGYFALVPPHWQGELPDGVVAIPTETNKGWLLGRMLVDGADDFDAAMGLVEDVWAASLDEFTMGQRPPLPAEKSAQAIDPLDNIDFFTVMNRELKTLPARPGEAALMAMFDQIGVGPGQQFDPAALSEAARKGLERAIVDGQAIVAAGSARTIPDFNGWMISKHIGRYGYKYMHRAAVVKGGYGNLPEESLYPAALTDNEDQLLHGSNTYQLHFAADQMPPVDGFWSLSLYTLGDSLLAPNELRRYSIGDRTRDLHYNDDGSLVITLSHARPDSTQANWLPAPEGYFVAVMRLYEPSEAALDNSYQLPRIRIVK</sequence>
<dbReference type="InterPro" id="IPR037049">
    <property type="entry name" value="DUF1214_C_sf"/>
</dbReference>
<dbReference type="InterPro" id="IPR010679">
    <property type="entry name" value="DUF1254"/>
</dbReference>
<dbReference type="InterPro" id="IPR037050">
    <property type="entry name" value="DUF1254_sf"/>
</dbReference>
<dbReference type="Pfam" id="PF06863">
    <property type="entry name" value="DUF1254"/>
    <property type="match status" value="1"/>
</dbReference>
<evidence type="ECO:0000313" key="4">
    <source>
        <dbReference type="Proteomes" id="UP000265509"/>
    </source>
</evidence>
<dbReference type="OrthoDB" id="272779at2"/>
<proteinExistence type="predicted"/>
<evidence type="ECO:0000259" key="2">
    <source>
        <dbReference type="Pfam" id="PF06863"/>
    </source>
</evidence>
<name>A0A3L7DYG7_9GAMM</name>
<dbReference type="Pfam" id="PF06742">
    <property type="entry name" value="DUF1214"/>
    <property type="match status" value="1"/>
</dbReference>
<dbReference type="SUPFAM" id="SSF160935">
    <property type="entry name" value="VPA0735-like"/>
    <property type="match status" value="1"/>
</dbReference>
<feature type="domain" description="DUF1254" evidence="2">
    <location>
        <begin position="22"/>
        <end position="142"/>
    </location>
</feature>
<organism evidence="3 4">
    <name type="scientific">Seongchinamella sediminis</name>
    <dbReference type="NCBI Taxonomy" id="2283635"/>
    <lineage>
        <taxon>Bacteria</taxon>
        <taxon>Pseudomonadati</taxon>
        <taxon>Pseudomonadota</taxon>
        <taxon>Gammaproteobacteria</taxon>
        <taxon>Cellvibrionales</taxon>
        <taxon>Halieaceae</taxon>
        <taxon>Seongchinamella</taxon>
    </lineage>
</organism>
<accession>A0A3L7DYG7</accession>
<dbReference type="AlphaFoldDB" id="A0A3L7DYG7"/>
<dbReference type="Proteomes" id="UP000265509">
    <property type="component" value="Unassembled WGS sequence"/>
</dbReference>
<dbReference type="PANTHER" id="PTHR36509">
    <property type="entry name" value="BLL3101 PROTEIN"/>
    <property type="match status" value="1"/>
</dbReference>
<dbReference type="Gene3D" id="2.60.40.1610">
    <property type="entry name" value="Domain of unknown function DUF1254"/>
    <property type="match status" value="1"/>
</dbReference>
<protein>
    <submittedName>
        <fullName evidence="3">DUF1214 domain-containing protein</fullName>
    </submittedName>
</protein>
<keyword evidence="4" id="KW-1185">Reference proteome</keyword>
<gene>
    <name evidence="3" type="ORF">DWB85_14170</name>
</gene>
<feature type="domain" description="DUF1214" evidence="1">
    <location>
        <begin position="284"/>
        <end position="392"/>
    </location>
</feature>
<reference evidence="3 4" key="1">
    <citation type="submission" date="2018-07" db="EMBL/GenBank/DDBJ databases">
        <title>Halioglobus sp. genome submission.</title>
        <authorList>
            <person name="Ye M.-Q."/>
            <person name="Du Z.-J."/>
        </authorList>
    </citation>
    <scope>NUCLEOTIDE SEQUENCE [LARGE SCALE GENOMIC DNA]</scope>
    <source>
        <strain evidence="3 4">U0301</strain>
    </source>
</reference>
<evidence type="ECO:0000259" key="1">
    <source>
        <dbReference type="Pfam" id="PF06742"/>
    </source>
</evidence>
<dbReference type="InterPro" id="IPR010621">
    <property type="entry name" value="DUF1214"/>
</dbReference>
<dbReference type="Gene3D" id="2.60.120.600">
    <property type="entry name" value="Domain of unknown function DUF1214, C-terminal domain"/>
    <property type="match status" value="1"/>
</dbReference>
<dbReference type="EMBL" id="QRAN01000016">
    <property type="protein sequence ID" value="RLQ21041.1"/>
    <property type="molecule type" value="Genomic_DNA"/>
</dbReference>